<evidence type="ECO:0000256" key="5">
    <source>
        <dbReference type="ARBA" id="ARBA00023002"/>
    </source>
</evidence>
<keyword evidence="11" id="KW-0511">Multifunctional enzyme</keyword>
<dbReference type="Pfam" id="PF02737">
    <property type="entry name" value="3HCDH_N"/>
    <property type="match status" value="1"/>
</dbReference>
<evidence type="ECO:0000256" key="3">
    <source>
        <dbReference type="ARBA" id="ARBA00022832"/>
    </source>
</evidence>
<evidence type="ECO:0000256" key="12">
    <source>
        <dbReference type="ARBA" id="ARBA00049556"/>
    </source>
</evidence>
<evidence type="ECO:0000259" key="14">
    <source>
        <dbReference type="Pfam" id="PF02737"/>
    </source>
</evidence>
<evidence type="ECO:0000256" key="6">
    <source>
        <dbReference type="ARBA" id="ARBA00023027"/>
    </source>
</evidence>
<dbReference type="PANTHER" id="PTHR23309">
    <property type="entry name" value="3-HYDROXYACYL-COA DEHYROGENASE"/>
    <property type="match status" value="1"/>
</dbReference>
<keyword evidence="6" id="KW-0520">NAD</keyword>
<dbReference type="CDD" id="cd06558">
    <property type="entry name" value="crotonase-like"/>
    <property type="match status" value="1"/>
</dbReference>
<evidence type="ECO:0000256" key="9">
    <source>
        <dbReference type="ARBA" id="ARBA00023235"/>
    </source>
</evidence>
<keyword evidence="10" id="KW-0456">Lyase</keyword>
<keyword evidence="9" id="KW-0413">Isomerase</keyword>
<keyword evidence="7" id="KW-0443">Lipid metabolism</keyword>
<keyword evidence="16" id="KW-1185">Reference proteome</keyword>
<comment type="subcellular location">
    <subcellularLocation>
        <location evidence="1">Peroxisome</location>
    </subcellularLocation>
</comment>
<comment type="pathway">
    <text evidence="2">Lipid metabolism; fatty acid beta-oxidation.</text>
</comment>
<dbReference type="InterPro" id="IPR001753">
    <property type="entry name" value="Enoyl-CoA_hydra/iso"/>
</dbReference>
<dbReference type="Pfam" id="PF00725">
    <property type="entry name" value="3HCDH"/>
    <property type="match status" value="1"/>
</dbReference>
<evidence type="ECO:0000256" key="11">
    <source>
        <dbReference type="ARBA" id="ARBA00023268"/>
    </source>
</evidence>
<evidence type="ECO:0000256" key="10">
    <source>
        <dbReference type="ARBA" id="ARBA00023239"/>
    </source>
</evidence>
<keyword evidence="8" id="KW-0576">Peroxisome</keyword>
<keyword evidence="3" id="KW-0276">Fatty acid metabolism</keyword>
<feature type="domain" description="3-hydroxyacyl-CoA dehydrogenase C-terminal" evidence="13">
    <location>
        <begin position="475"/>
        <end position="568"/>
    </location>
</feature>
<dbReference type="Pfam" id="PF00378">
    <property type="entry name" value="ECH_1"/>
    <property type="match status" value="1"/>
</dbReference>
<comment type="caution">
    <text evidence="15">The sequence shown here is derived from an EMBL/GenBank/DDBJ whole genome shotgun (WGS) entry which is preliminary data.</text>
</comment>
<evidence type="ECO:0000259" key="13">
    <source>
        <dbReference type="Pfam" id="PF00725"/>
    </source>
</evidence>
<name>A0ABS7PMK8_9SPHN</name>
<evidence type="ECO:0000256" key="7">
    <source>
        <dbReference type="ARBA" id="ARBA00023098"/>
    </source>
</evidence>
<dbReference type="SUPFAM" id="SSF48179">
    <property type="entry name" value="6-phosphogluconate dehydrogenase C-terminal domain-like"/>
    <property type="match status" value="2"/>
</dbReference>
<proteinExistence type="predicted"/>
<dbReference type="InterPro" id="IPR006108">
    <property type="entry name" value="3HC_DH_C"/>
</dbReference>
<accession>A0ABS7PMK8</accession>
<dbReference type="InterPro" id="IPR029045">
    <property type="entry name" value="ClpP/crotonase-like_dom_sf"/>
</dbReference>
<sequence length="694" mass="72812">MGVSMDVVTVTRQDGIAVLCVDYPPVNALSVAVRKGLAEAIAEANADPAIRGIVIRAAGKTFIAGADIKELGQGLHLVSPTLREVQQLLENGKPSVAAIHGTALGGGLEVALTCTHRVALADARLGLPEVKLGLLPGAGGTQRLTRLCGPEVALDLCLSGRQVKAAEALELGLIDAIVPDLDRAPAAFLATAAPAPAILLRGDRLADIDQTLFDDARRTWSRKARGRDAPAEIIGAIEAACGLTGEEGLRAERAAFDRLYAGEQHPALVHAFLAERQAAKLPGAPDPSIPVISRAGVIGGGLMGAGIAAVLANAGIAVTIVDIDDAALSAARERIARLYAGSVSRGILSSDDAGAARARIGFATDYAALADIDLAIEAAPEIMDLKRRIFAALDAVAPPHAILATNTSSLDIDAIAAATSRPGQVIGLHFFSPANIMKLVEVIRGRASAPQALATGMKLVQRLGKVGVSVGNYDGFLANRTLQFYTGQAEFLMEQGASPEQIDRVAEAFGMPMGPVAMRDMAGLDVAALVRKVRALSLPPEERLSPLIEKMVEAGRLGQKSGAGFYRYDNGKRLPDPEAQAIIDDAARALGVERRSFDDDEIRDRLFLPIVNEGARALEDGTATRASDIDVAWINGYGFPAHRGGPMYGGMKHGLQRVIALADRLGAELGPRWKAADLLVRMARTGEDWRAAGY</sequence>
<keyword evidence="4" id="KW-0442">Lipid degradation</keyword>
<dbReference type="SUPFAM" id="SSF52096">
    <property type="entry name" value="ClpP/crotonase"/>
    <property type="match status" value="1"/>
</dbReference>
<dbReference type="InterPro" id="IPR006176">
    <property type="entry name" value="3-OHacyl-CoA_DH_NAD-bd"/>
</dbReference>
<protein>
    <submittedName>
        <fullName evidence="15">Enoyl-CoA hydratase/isomerase family protein</fullName>
    </submittedName>
</protein>
<dbReference type="SUPFAM" id="SSF51735">
    <property type="entry name" value="NAD(P)-binding Rossmann-fold domains"/>
    <property type="match status" value="1"/>
</dbReference>
<evidence type="ECO:0000313" key="16">
    <source>
        <dbReference type="Proteomes" id="UP000706039"/>
    </source>
</evidence>
<dbReference type="Proteomes" id="UP000706039">
    <property type="component" value="Unassembled WGS sequence"/>
</dbReference>
<dbReference type="Gene3D" id="3.40.50.720">
    <property type="entry name" value="NAD(P)-binding Rossmann-like Domain"/>
    <property type="match status" value="1"/>
</dbReference>
<dbReference type="InterPro" id="IPR008927">
    <property type="entry name" value="6-PGluconate_DH-like_C_sf"/>
</dbReference>
<reference evidence="15 16" key="1">
    <citation type="submission" date="2021-08" db="EMBL/GenBank/DDBJ databases">
        <authorList>
            <person name="Tuo L."/>
        </authorList>
    </citation>
    <scope>NUCLEOTIDE SEQUENCE [LARGE SCALE GENOMIC DNA]</scope>
    <source>
        <strain evidence="15 16">JCM 31229</strain>
    </source>
</reference>
<feature type="domain" description="3-hydroxyacyl-CoA dehydrogenase NAD binding" evidence="14">
    <location>
        <begin position="295"/>
        <end position="471"/>
    </location>
</feature>
<evidence type="ECO:0000313" key="15">
    <source>
        <dbReference type="EMBL" id="MBY8821687.1"/>
    </source>
</evidence>
<comment type="catalytic activity">
    <reaction evidence="12">
        <text>a (3S)-3-hydroxyacyl-CoA + NAD(+) = a 3-oxoacyl-CoA + NADH + H(+)</text>
        <dbReference type="Rhea" id="RHEA:22432"/>
        <dbReference type="ChEBI" id="CHEBI:15378"/>
        <dbReference type="ChEBI" id="CHEBI:57318"/>
        <dbReference type="ChEBI" id="CHEBI:57540"/>
        <dbReference type="ChEBI" id="CHEBI:57945"/>
        <dbReference type="ChEBI" id="CHEBI:90726"/>
        <dbReference type="EC" id="1.1.1.35"/>
    </reaction>
</comment>
<evidence type="ECO:0000256" key="8">
    <source>
        <dbReference type="ARBA" id="ARBA00023140"/>
    </source>
</evidence>
<evidence type="ECO:0000256" key="1">
    <source>
        <dbReference type="ARBA" id="ARBA00004275"/>
    </source>
</evidence>
<dbReference type="Gene3D" id="1.10.1040.50">
    <property type="match status" value="1"/>
</dbReference>
<dbReference type="Gene3D" id="3.90.226.10">
    <property type="entry name" value="2-enoyl-CoA Hydratase, Chain A, domain 1"/>
    <property type="match status" value="1"/>
</dbReference>
<organism evidence="15 16">
    <name type="scientific">Sphingomonas colocasiae</name>
    <dbReference type="NCBI Taxonomy" id="1848973"/>
    <lineage>
        <taxon>Bacteria</taxon>
        <taxon>Pseudomonadati</taxon>
        <taxon>Pseudomonadota</taxon>
        <taxon>Alphaproteobacteria</taxon>
        <taxon>Sphingomonadales</taxon>
        <taxon>Sphingomonadaceae</taxon>
        <taxon>Sphingomonas</taxon>
    </lineage>
</organism>
<dbReference type="EMBL" id="JAINVV010000003">
    <property type="protein sequence ID" value="MBY8821687.1"/>
    <property type="molecule type" value="Genomic_DNA"/>
</dbReference>
<gene>
    <name evidence="15" type="ORF">K7G82_05245</name>
</gene>
<evidence type="ECO:0000256" key="4">
    <source>
        <dbReference type="ARBA" id="ARBA00022963"/>
    </source>
</evidence>
<dbReference type="PANTHER" id="PTHR23309:SF51">
    <property type="entry name" value="3-HYDROXYACYL-COA DEHYDROGENASE-RELATED"/>
    <property type="match status" value="1"/>
</dbReference>
<evidence type="ECO:0000256" key="2">
    <source>
        <dbReference type="ARBA" id="ARBA00005005"/>
    </source>
</evidence>
<dbReference type="InterPro" id="IPR036291">
    <property type="entry name" value="NAD(P)-bd_dom_sf"/>
</dbReference>
<keyword evidence="5" id="KW-0560">Oxidoreductase</keyword>